<name>A0A834WLR8_9FABA</name>
<protein>
    <submittedName>
        <fullName evidence="1">Uncharacterized protein</fullName>
    </submittedName>
</protein>
<accession>A0A834WLR8</accession>
<dbReference type="EMBL" id="JAAIUW010000006">
    <property type="protein sequence ID" value="KAF7825543.1"/>
    <property type="molecule type" value="Genomic_DNA"/>
</dbReference>
<gene>
    <name evidence="1" type="ORF">G2W53_016707</name>
</gene>
<proteinExistence type="predicted"/>
<comment type="caution">
    <text evidence="1">The sequence shown here is derived from an EMBL/GenBank/DDBJ whole genome shotgun (WGS) entry which is preliminary data.</text>
</comment>
<dbReference type="AlphaFoldDB" id="A0A834WLR8"/>
<organism evidence="1 2">
    <name type="scientific">Senna tora</name>
    <dbReference type="NCBI Taxonomy" id="362788"/>
    <lineage>
        <taxon>Eukaryota</taxon>
        <taxon>Viridiplantae</taxon>
        <taxon>Streptophyta</taxon>
        <taxon>Embryophyta</taxon>
        <taxon>Tracheophyta</taxon>
        <taxon>Spermatophyta</taxon>
        <taxon>Magnoliopsida</taxon>
        <taxon>eudicotyledons</taxon>
        <taxon>Gunneridae</taxon>
        <taxon>Pentapetalae</taxon>
        <taxon>rosids</taxon>
        <taxon>fabids</taxon>
        <taxon>Fabales</taxon>
        <taxon>Fabaceae</taxon>
        <taxon>Caesalpinioideae</taxon>
        <taxon>Cassia clade</taxon>
        <taxon>Senna</taxon>
    </lineage>
</organism>
<evidence type="ECO:0000313" key="2">
    <source>
        <dbReference type="Proteomes" id="UP000634136"/>
    </source>
</evidence>
<sequence length="199" mass="20540">MIPRNPLNRPVASPIGCPCLLKGATIRCPAGSVHTPLVFRRPSLLIPWGRGVGFEVKGEVGAGGGCVDRDEVGIGGCGVGFEVKGEVSAGGECVDKDGVGIGGRGVGFEVKGGVGAGVLQLSLFSPSHPSAGAASPLPHSPLSFLSASLTIGEHNYGGELSGGRSESLVEADLRATVEADLRARRSTLPFERWWLLHFF</sequence>
<dbReference type="Proteomes" id="UP000634136">
    <property type="component" value="Unassembled WGS sequence"/>
</dbReference>
<evidence type="ECO:0000313" key="1">
    <source>
        <dbReference type="EMBL" id="KAF7825543.1"/>
    </source>
</evidence>
<reference evidence="1" key="1">
    <citation type="submission" date="2020-09" db="EMBL/GenBank/DDBJ databases">
        <title>Genome-Enabled Discovery of Anthraquinone Biosynthesis in Senna tora.</title>
        <authorList>
            <person name="Kang S.-H."/>
            <person name="Pandey R.P."/>
            <person name="Lee C.-M."/>
            <person name="Sim J.-S."/>
            <person name="Jeong J.-T."/>
            <person name="Choi B.-S."/>
            <person name="Jung M."/>
            <person name="Ginzburg D."/>
            <person name="Zhao K."/>
            <person name="Won S.Y."/>
            <person name="Oh T.-J."/>
            <person name="Yu Y."/>
            <person name="Kim N.-H."/>
            <person name="Lee O.R."/>
            <person name="Lee T.-H."/>
            <person name="Bashyal P."/>
            <person name="Kim T.-S."/>
            <person name="Lee W.-H."/>
            <person name="Kawkins C."/>
            <person name="Kim C.-K."/>
            <person name="Kim J.S."/>
            <person name="Ahn B.O."/>
            <person name="Rhee S.Y."/>
            <person name="Sohng J.K."/>
        </authorList>
    </citation>
    <scope>NUCLEOTIDE SEQUENCE</scope>
    <source>
        <tissue evidence="1">Leaf</tissue>
    </source>
</reference>
<keyword evidence="2" id="KW-1185">Reference proteome</keyword>